<dbReference type="EC" id="1.1.1.37" evidence="2"/>
<evidence type="ECO:0000256" key="1">
    <source>
        <dbReference type="ARBA" id="ARBA00009613"/>
    </source>
</evidence>
<keyword evidence="3 8" id="KW-0560">Oxidoreductase</keyword>
<feature type="domain" description="Lactate/malate dehydrogenase C-terminal" evidence="10">
    <location>
        <begin position="160"/>
        <end position="345"/>
    </location>
</feature>
<evidence type="ECO:0000256" key="7">
    <source>
        <dbReference type="PIRSR" id="PIRSR000102-3"/>
    </source>
</evidence>
<feature type="binding site" evidence="7">
    <location>
        <position position="45"/>
    </location>
    <ligand>
        <name>NAD(+)</name>
        <dbReference type="ChEBI" id="CHEBI:57540"/>
    </ligand>
</feature>
<protein>
    <recommendedName>
        <fullName evidence="2">malate dehydrogenase</fullName>
        <ecNumber evidence="2">1.1.1.37</ecNumber>
    </recommendedName>
</protein>
<organism evidence="11">
    <name type="scientific">Fibrocapsa japonica</name>
    <dbReference type="NCBI Taxonomy" id="94617"/>
    <lineage>
        <taxon>Eukaryota</taxon>
        <taxon>Sar</taxon>
        <taxon>Stramenopiles</taxon>
        <taxon>Ochrophyta</taxon>
        <taxon>Raphidophyceae</taxon>
        <taxon>Chattonellales</taxon>
        <taxon>Chattonellaceae</taxon>
        <taxon>Fibrocapsa</taxon>
    </lineage>
</organism>
<dbReference type="InterPro" id="IPR036291">
    <property type="entry name" value="NAD(P)-bd_dom_sf"/>
</dbReference>
<proteinExistence type="inferred from homology"/>
<dbReference type="Pfam" id="PF02866">
    <property type="entry name" value="Ldh_1_C"/>
    <property type="match status" value="1"/>
</dbReference>
<feature type="binding site" evidence="6">
    <location>
        <position position="165"/>
    </location>
    <ligand>
        <name>substrate</name>
    </ligand>
</feature>
<feature type="binding site" evidence="7">
    <location>
        <position position="108"/>
    </location>
    <ligand>
        <name>NAD(+)</name>
        <dbReference type="ChEBI" id="CHEBI:57540"/>
    </ligand>
</feature>
<dbReference type="NCBIfam" id="NF003916">
    <property type="entry name" value="PRK05442.1"/>
    <property type="match status" value="1"/>
</dbReference>
<evidence type="ECO:0000256" key="2">
    <source>
        <dbReference type="ARBA" id="ARBA00012995"/>
    </source>
</evidence>
<evidence type="ECO:0000313" key="11">
    <source>
        <dbReference type="EMBL" id="CAD9863798.1"/>
    </source>
</evidence>
<feature type="binding site" evidence="6">
    <location>
        <position position="95"/>
    </location>
    <ligand>
        <name>substrate</name>
    </ligand>
</feature>
<gene>
    <name evidence="11" type="ORF">FJAP1339_LOCUS6100</name>
</gene>
<evidence type="ECO:0000256" key="6">
    <source>
        <dbReference type="PIRSR" id="PIRSR000102-2"/>
    </source>
</evidence>
<dbReference type="Pfam" id="PF00056">
    <property type="entry name" value="Ldh_1_N"/>
    <property type="match status" value="1"/>
</dbReference>
<feature type="domain" description="Lactate/malate dehydrogenase N-terminal" evidence="9">
    <location>
        <begin position="10"/>
        <end position="155"/>
    </location>
</feature>
<dbReference type="InterPro" id="IPR001557">
    <property type="entry name" value="L-lactate/malate_DH"/>
</dbReference>
<dbReference type="SUPFAM" id="SSF56327">
    <property type="entry name" value="LDH C-terminal domain-like"/>
    <property type="match status" value="1"/>
</dbReference>
<dbReference type="InterPro" id="IPR001236">
    <property type="entry name" value="Lactate/malate_DH_N"/>
</dbReference>
<dbReference type="EMBL" id="HBHR01012510">
    <property type="protein sequence ID" value="CAD9863798.1"/>
    <property type="molecule type" value="Transcribed_RNA"/>
</dbReference>
<feature type="active site" description="Proton acceptor" evidence="5">
    <location>
        <position position="196"/>
    </location>
</feature>
<dbReference type="Gene3D" id="3.90.110.10">
    <property type="entry name" value="Lactate dehydrogenase/glycoside hydrolase, family 4, C-terminal"/>
    <property type="match status" value="1"/>
</dbReference>
<evidence type="ECO:0000256" key="3">
    <source>
        <dbReference type="ARBA" id="ARBA00023002"/>
    </source>
</evidence>
<evidence type="ECO:0000256" key="4">
    <source>
        <dbReference type="ARBA" id="ARBA00023027"/>
    </source>
</evidence>
<dbReference type="FunFam" id="3.40.50.720:FF:000010">
    <property type="entry name" value="Malate dehydrogenase"/>
    <property type="match status" value="1"/>
</dbReference>
<accession>A0A7S2UYY3</accession>
<dbReference type="Gene3D" id="3.40.50.720">
    <property type="entry name" value="NAD(P)-binding Rossmann-like Domain"/>
    <property type="match status" value="1"/>
</dbReference>
<evidence type="ECO:0000259" key="10">
    <source>
        <dbReference type="Pfam" id="PF02866"/>
    </source>
</evidence>
<dbReference type="GO" id="GO:0006108">
    <property type="term" value="P:malate metabolic process"/>
    <property type="evidence" value="ECO:0007669"/>
    <property type="project" value="InterPro"/>
</dbReference>
<keyword evidence="4 7" id="KW-0520">NAD</keyword>
<feature type="binding site" evidence="7">
    <location>
        <begin position="14"/>
        <end position="20"/>
    </location>
    <ligand>
        <name>NAD(+)</name>
        <dbReference type="ChEBI" id="CHEBI:57540"/>
    </ligand>
</feature>
<dbReference type="PANTHER" id="PTHR23382">
    <property type="entry name" value="MALATE DEHYDROGENASE"/>
    <property type="match status" value="1"/>
</dbReference>
<dbReference type="AlphaFoldDB" id="A0A7S2UYY3"/>
<dbReference type="InterPro" id="IPR015955">
    <property type="entry name" value="Lactate_DH/Glyco_Ohase_4_C"/>
</dbReference>
<feature type="binding site" evidence="7">
    <location>
        <begin position="132"/>
        <end position="134"/>
    </location>
    <ligand>
        <name>NAD(+)</name>
        <dbReference type="ChEBI" id="CHEBI:57540"/>
    </ligand>
</feature>
<dbReference type="SUPFAM" id="SSF51735">
    <property type="entry name" value="NAD(P)-binding Rossmann-fold domains"/>
    <property type="match status" value="1"/>
</dbReference>
<dbReference type="InterPro" id="IPR022383">
    <property type="entry name" value="Lactate/malate_DH_C"/>
</dbReference>
<comment type="similarity">
    <text evidence="1">Belongs to the LDH/MDH superfamily. MDH type 2 family.</text>
</comment>
<feature type="binding site" evidence="6">
    <location>
        <position position="101"/>
    </location>
    <ligand>
        <name>substrate</name>
    </ligand>
</feature>
<dbReference type="InterPro" id="IPR010945">
    <property type="entry name" value="Malate_DH_type2"/>
</dbReference>
<name>A0A7S2UYY3_9STRA</name>
<dbReference type="NCBIfam" id="TIGR01759">
    <property type="entry name" value="MalateDH-SF1"/>
    <property type="match status" value="1"/>
</dbReference>
<sequence length="358" mass="38214">MAHQPSEKTVLITGAAGQIGYALIPSICDGTIFGIGCTIHLHLLDIEPATRALQGVRMEIEDSAFSCLGSLVVTTNLEEAFSGVDVAILVGGYPRRKGMERSDLIDKNIAIMKEQGQALERFSDHDVKVLVVANPANTNCLTLMEFAPSIPRRNFTCMMRLDQDRLRGALADALQAQDPGFATACQIRNVVIWGNHSPTMVPDSTEAEIAVGGGGYQPLMPVLQQRCPPDVIGSIISDVRVRGATVIQARGLSSALSAARAVGAHLRDWLVTGTAPGEFVTMGVYSDANPYKLALGQGQEPLIPGGLVVGLPCRCWPGGKFEVVPGMLKSDTLQNEMKKTIVELAGERDVARTLLALS</sequence>
<evidence type="ECO:0000256" key="8">
    <source>
        <dbReference type="RuleBase" id="RU003369"/>
    </source>
</evidence>
<dbReference type="GO" id="GO:0030060">
    <property type="term" value="F:L-malate dehydrogenase (NAD+) activity"/>
    <property type="evidence" value="ECO:0007669"/>
    <property type="project" value="UniProtKB-EC"/>
</dbReference>
<feature type="binding site" evidence="6">
    <location>
        <position position="134"/>
    </location>
    <ligand>
        <name>substrate</name>
    </ligand>
</feature>
<evidence type="ECO:0000256" key="5">
    <source>
        <dbReference type="PIRSR" id="PIRSR000102-1"/>
    </source>
</evidence>
<dbReference type="PIRSF" id="PIRSF000102">
    <property type="entry name" value="Lac_mal_DH"/>
    <property type="match status" value="1"/>
</dbReference>
<reference evidence="11" key="1">
    <citation type="submission" date="2021-01" db="EMBL/GenBank/DDBJ databases">
        <authorList>
            <person name="Corre E."/>
            <person name="Pelletier E."/>
            <person name="Niang G."/>
            <person name="Scheremetjew M."/>
            <person name="Finn R."/>
            <person name="Kale V."/>
            <person name="Holt S."/>
            <person name="Cochrane G."/>
            <person name="Meng A."/>
            <person name="Brown T."/>
            <person name="Cohen L."/>
        </authorList>
    </citation>
    <scope>NUCLEOTIDE SEQUENCE</scope>
    <source>
        <strain evidence="11">CCMP1661</strain>
    </source>
</reference>
<evidence type="ECO:0000259" key="9">
    <source>
        <dbReference type="Pfam" id="PF00056"/>
    </source>
</evidence>